<dbReference type="RefSeq" id="WP_044058192.1">
    <property type="nucleotide sequence ID" value="NZ_CBCSKJ010000007.1"/>
</dbReference>
<gene>
    <name evidence="1" type="ORF">EP13_16605</name>
</gene>
<reference evidence="1 2" key="1">
    <citation type="submission" date="2014-06" db="EMBL/GenBank/DDBJ databases">
        <title>Genomes of Alteromonas australica, a world apart.</title>
        <authorList>
            <person name="Gonzaga A."/>
            <person name="Lopez-Perez M."/>
            <person name="Rodriguez-Valera F."/>
        </authorList>
    </citation>
    <scope>NUCLEOTIDE SEQUENCE [LARGE SCALE GENOMIC DNA]</scope>
    <source>
        <strain evidence="1 2">H 17</strain>
    </source>
</reference>
<dbReference type="SUPFAM" id="SSF52540">
    <property type="entry name" value="P-loop containing nucleoside triphosphate hydrolases"/>
    <property type="match status" value="2"/>
</dbReference>
<dbReference type="EMBL" id="CP008849">
    <property type="protein sequence ID" value="AIG00172.1"/>
    <property type="molecule type" value="Genomic_DNA"/>
</dbReference>
<sequence>MQFIFHIGPPKTGTSAIQYWCETHRDELLKHNIYYPAHDVDANGISPGNLQSIYSIGEENNHLTLNTKKLQKLIGDAEEQGANTVLLSSEFFFKRVNELAEHVPGAKFIAYIRFELELLESNYNQAVKRHKRVVIFKSPQTPRADSIKFLSRHIESFGIQRFILRPYSKTVFKNNNIVSDFLAQIPLSDNATLFVDSRKINPRYSADGVEFKRWLNQYELGPLQEKLDIYLQAQGSNAPPYSFINRDTFNWLKAGYLEELENFFKQHQVADSDRFIRECRGIEQDPIRVQYIDRQRMSALIKGFITESKENAQLILRFYQDNHAKARSWLDKAKMQLLYAHLPLALKVKAKLSENGGGITSVVSEALRNSFERQKTTAVHAGQKVQKRWANSPSRDVYPSVEVVSHHIPNTSGKAFALALSKVYRGSDLFNAYSAPEAKALKNGQSIWLPSGTRIVHGHFPFHENQLKIFPNAVHICWVRDPIERLWLHFNHTLNFQQPYHLHCQLLALAKQNGLSTLEDLFDEFMKVDQFSSIKNTYQAFLTPKGIDKFAFIGSIHKYPSELERLGELLGKQFPANYEEYGAPEIENAVSYEKNKVLIKNEYKFITDYL</sequence>
<dbReference type="GeneID" id="78256505"/>
<dbReference type="Proteomes" id="UP000056090">
    <property type="component" value="Chromosome"/>
</dbReference>
<evidence type="ECO:0008006" key="3">
    <source>
        <dbReference type="Google" id="ProtNLM"/>
    </source>
</evidence>
<dbReference type="eggNOG" id="COG2226">
    <property type="taxonomic scope" value="Bacteria"/>
</dbReference>
<protein>
    <recommendedName>
        <fullName evidence="3">Sulfotransferase family protein</fullName>
    </recommendedName>
</protein>
<name>A0A075P2T6_9ALTE</name>
<evidence type="ECO:0000313" key="1">
    <source>
        <dbReference type="EMBL" id="AIG00172.1"/>
    </source>
</evidence>
<dbReference type="AlphaFoldDB" id="A0A075P2T6"/>
<dbReference type="InterPro" id="IPR027417">
    <property type="entry name" value="P-loop_NTPase"/>
</dbReference>
<accession>A0A075P2T6</accession>
<dbReference type="KEGG" id="aal:EP13_16605"/>
<organism evidence="1 2">
    <name type="scientific">Alteromonas australica</name>
    <dbReference type="NCBI Taxonomy" id="589873"/>
    <lineage>
        <taxon>Bacteria</taxon>
        <taxon>Pseudomonadati</taxon>
        <taxon>Pseudomonadota</taxon>
        <taxon>Gammaproteobacteria</taxon>
        <taxon>Alteromonadales</taxon>
        <taxon>Alteromonadaceae</taxon>
        <taxon>Alteromonas/Salinimonas group</taxon>
        <taxon>Alteromonas</taxon>
    </lineage>
</organism>
<keyword evidence="2" id="KW-1185">Reference proteome</keyword>
<evidence type="ECO:0000313" key="2">
    <source>
        <dbReference type="Proteomes" id="UP000056090"/>
    </source>
</evidence>
<dbReference type="Gene3D" id="3.40.50.300">
    <property type="entry name" value="P-loop containing nucleotide triphosphate hydrolases"/>
    <property type="match status" value="2"/>
</dbReference>
<proteinExistence type="predicted"/>